<evidence type="ECO:0000256" key="2">
    <source>
        <dbReference type="ARBA" id="ARBA00022525"/>
    </source>
</evidence>
<gene>
    <name evidence="7" type="ORF">ASPWEDRAFT_39784</name>
</gene>
<dbReference type="OrthoDB" id="4225815at2759"/>
<dbReference type="InterPro" id="IPR001338">
    <property type="entry name" value="Class_I_Hydrophobin"/>
</dbReference>
<dbReference type="GeneID" id="63751030"/>
<evidence type="ECO:0000256" key="3">
    <source>
        <dbReference type="ARBA" id="ARBA00022729"/>
    </source>
</evidence>
<dbReference type="VEuPathDB" id="FungiDB:ASPWEDRAFT_39784"/>
<dbReference type="GO" id="GO:0009277">
    <property type="term" value="C:fungal-type cell wall"/>
    <property type="evidence" value="ECO:0007669"/>
    <property type="project" value="InterPro"/>
</dbReference>
<keyword evidence="8" id="KW-1185">Reference proteome</keyword>
<dbReference type="SMART" id="SM00075">
    <property type="entry name" value="HYDRO"/>
    <property type="match status" value="1"/>
</dbReference>
<sequence length="144" mass="14572">MKFFTIAALAATVAALPSPQVNNNDSVRFPVGNDVDVHQAQAKCGDQAKLSCCNKASYSGDTTAVNNGLLSGVLSGLLGAGGSSEGLGLFDQCSELSVTALLGLNNLVNQQCKQNIACCQNSESNANGGLINVAVPCIALGSIL</sequence>
<protein>
    <recommendedName>
        <fullName evidence="5">Hydrophobin</fullName>
    </recommendedName>
</protein>
<dbReference type="Proteomes" id="UP000184383">
    <property type="component" value="Unassembled WGS sequence"/>
</dbReference>
<accession>A0A1L9RIF6</accession>
<evidence type="ECO:0000256" key="1">
    <source>
        <dbReference type="ARBA" id="ARBA00010446"/>
    </source>
</evidence>
<evidence type="ECO:0000256" key="6">
    <source>
        <dbReference type="SAM" id="SignalP"/>
    </source>
</evidence>
<proteinExistence type="inferred from homology"/>
<reference evidence="8" key="1">
    <citation type="journal article" date="2017" name="Genome Biol.">
        <title>Comparative genomics reveals high biological diversity and specific adaptations in the industrially and medically important fungal genus Aspergillus.</title>
        <authorList>
            <person name="de Vries R.P."/>
            <person name="Riley R."/>
            <person name="Wiebenga A."/>
            <person name="Aguilar-Osorio G."/>
            <person name="Amillis S."/>
            <person name="Uchima C.A."/>
            <person name="Anderluh G."/>
            <person name="Asadollahi M."/>
            <person name="Askin M."/>
            <person name="Barry K."/>
            <person name="Battaglia E."/>
            <person name="Bayram O."/>
            <person name="Benocci T."/>
            <person name="Braus-Stromeyer S.A."/>
            <person name="Caldana C."/>
            <person name="Canovas D."/>
            <person name="Cerqueira G.C."/>
            <person name="Chen F."/>
            <person name="Chen W."/>
            <person name="Choi C."/>
            <person name="Clum A."/>
            <person name="Dos Santos R.A."/>
            <person name="Damasio A.R."/>
            <person name="Diallinas G."/>
            <person name="Emri T."/>
            <person name="Fekete E."/>
            <person name="Flipphi M."/>
            <person name="Freyberg S."/>
            <person name="Gallo A."/>
            <person name="Gournas C."/>
            <person name="Habgood R."/>
            <person name="Hainaut M."/>
            <person name="Harispe M.L."/>
            <person name="Henrissat B."/>
            <person name="Hilden K.S."/>
            <person name="Hope R."/>
            <person name="Hossain A."/>
            <person name="Karabika E."/>
            <person name="Karaffa L."/>
            <person name="Karanyi Z."/>
            <person name="Krasevec N."/>
            <person name="Kuo A."/>
            <person name="Kusch H."/>
            <person name="LaButti K."/>
            <person name="Lagendijk E.L."/>
            <person name="Lapidus A."/>
            <person name="Levasseur A."/>
            <person name="Lindquist E."/>
            <person name="Lipzen A."/>
            <person name="Logrieco A.F."/>
            <person name="MacCabe A."/>
            <person name="Maekelae M.R."/>
            <person name="Malavazi I."/>
            <person name="Melin P."/>
            <person name="Meyer V."/>
            <person name="Mielnichuk N."/>
            <person name="Miskei M."/>
            <person name="Molnar A.P."/>
            <person name="Mule G."/>
            <person name="Ngan C.Y."/>
            <person name="Orejas M."/>
            <person name="Orosz E."/>
            <person name="Ouedraogo J.P."/>
            <person name="Overkamp K.M."/>
            <person name="Park H.-S."/>
            <person name="Perrone G."/>
            <person name="Piumi F."/>
            <person name="Punt P.J."/>
            <person name="Ram A.F."/>
            <person name="Ramon A."/>
            <person name="Rauscher S."/>
            <person name="Record E."/>
            <person name="Riano-Pachon D.M."/>
            <person name="Robert V."/>
            <person name="Roehrig J."/>
            <person name="Ruller R."/>
            <person name="Salamov A."/>
            <person name="Salih N.S."/>
            <person name="Samson R.A."/>
            <person name="Sandor E."/>
            <person name="Sanguinetti M."/>
            <person name="Schuetze T."/>
            <person name="Sepcic K."/>
            <person name="Shelest E."/>
            <person name="Sherlock G."/>
            <person name="Sophianopoulou V."/>
            <person name="Squina F.M."/>
            <person name="Sun H."/>
            <person name="Susca A."/>
            <person name="Todd R.B."/>
            <person name="Tsang A."/>
            <person name="Unkles S.E."/>
            <person name="van de Wiele N."/>
            <person name="van Rossen-Uffink D."/>
            <person name="Oliveira J.V."/>
            <person name="Vesth T.C."/>
            <person name="Visser J."/>
            <person name="Yu J.-H."/>
            <person name="Zhou M."/>
            <person name="Andersen M.R."/>
            <person name="Archer D.B."/>
            <person name="Baker S.E."/>
            <person name="Benoit I."/>
            <person name="Brakhage A.A."/>
            <person name="Braus G.H."/>
            <person name="Fischer R."/>
            <person name="Frisvad J.C."/>
            <person name="Goldman G.H."/>
            <person name="Houbraken J."/>
            <person name="Oakley B."/>
            <person name="Pocsi I."/>
            <person name="Scazzocchio C."/>
            <person name="Seiboth B."/>
            <person name="vanKuyk P.A."/>
            <person name="Wortman J."/>
            <person name="Dyer P.S."/>
            <person name="Grigoriev I.V."/>
        </authorList>
    </citation>
    <scope>NUCLEOTIDE SEQUENCE [LARGE SCALE GENOMIC DNA]</scope>
    <source>
        <strain evidence="8">DTO 134E9</strain>
    </source>
</reference>
<dbReference type="RefSeq" id="XP_040688385.1">
    <property type="nucleotide sequence ID" value="XM_040835182.1"/>
</dbReference>
<evidence type="ECO:0000256" key="5">
    <source>
        <dbReference type="RuleBase" id="RU365009"/>
    </source>
</evidence>
<keyword evidence="5" id="KW-0134">Cell wall</keyword>
<feature type="signal peptide" evidence="6">
    <location>
        <begin position="1"/>
        <end position="15"/>
    </location>
</feature>
<dbReference type="EMBL" id="KV878212">
    <property type="protein sequence ID" value="OJJ34709.1"/>
    <property type="molecule type" value="Genomic_DNA"/>
</dbReference>
<dbReference type="GO" id="GO:0005199">
    <property type="term" value="F:structural constituent of cell wall"/>
    <property type="evidence" value="ECO:0007669"/>
    <property type="project" value="InterPro"/>
</dbReference>
<dbReference type="InterPro" id="IPR019778">
    <property type="entry name" value="Class_I_Hydrophobin_CS"/>
</dbReference>
<evidence type="ECO:0000313" key="7">
    <source>
        <dbReference type="EMBL" id="OJJ34709.1"/>
    </source>
</evidence>
<comment type="subcellular location">
    <subcellularLocation>
        <location evidence="5">Secreted</location>
        <location evidence="5">Cell wall</location>
    </subcellularLocation>
</comment>
<dbReference type="Pfam" id="PF01185">
    <property type="entry name" value="Hydrophobin"/>
    <property type="match status" value="1"/>
</dbReference>
<keyword evidence="4 5" id="KW-1015">Disulfide bond</keyword>
<comment type="similarity">
    <text evidence="1 5">Belongs to the fungal hydrophobin family.</text>
</comment>
<organism evidence="7 8">
    <name type="scientific">Aspergillus wentii DTO 134E9</name>
    <dbReference type="NCBI Taxonomy" id="1073089"/>
    <lineage>
        <taxon>Eukaryota</taxon>
        <taxon>Fungi</taxon>
        <taxon>Dikarya</taxon>
        <taxon>Ascomycota</taxon>
        <taxon>Pezizomycotina</taxon>
        <taxon>Eurotiomycetes</taxon>
        <taxon>Eurotiomycetidae</taxon>
        <taxon>Eurotiales</taxon>
        <taxon>Aspergillaceae</taxon>
        <taxon>Aspergillus</taxon>
        <taxon>Aspergillus subgen. Cremei</taxon>
    </lineage>
</organism>
<dbReference type="PROSITE" id="PS00956">
    <property type="entry name" value="HYDROPHOBIN"/>
    <property type="match status" value="1"/>
</dbReference>
<keyword evidence="2 5" id="KW-0964">Secreted</keyword>
<evidence type="ECO:0000313" key="8">
    <source>
        <dbReference type="Proteomes" id="UP000184383"/>
    </source>
</evidence>
<dbReference type="STRING" id="1073089.A0A1L9RIF6"/>
<evidence type="ECO:0000256" key="4">
    <source>
        <dbReference type="ARBA" id="ARBA00023157"/>
    </source>
</evidence>
<feature type="chain" id="PRO_5012159981" description="Hydrophobin" evidence="6">
    <location>
        <begin position="16"/>
        <end position="144"/>
    </location>
</feature>
<name>A0A1L9RIF6_ASPWE</name>
<dbReference type="AlphaFoldDB" id="A0A1L9RIF6"/>
<keyword evidence="3 5" id="KW-0732">Signal</keyword>